<evidence type="ECO:0000256" key="1">
    <source>
        <dbReference type="ARBA" id="ARBA00022574"/>
    </source>
</evidence>
<name>A0A8X7BWM5_9ARAC</name>
<comment type="caution">
    <text evidence="3">The sequence shown here is derived from an EMBL/GenBank/DDBJ whole genome shotgun (WGS) entry which is preliminary data.</text>
</comment>
<keyword evidence="4" id="KW-1185">Reference proteome</keyword>
<evidence type="ECO:0000313" key="4">
    <source>
        <dbReference type="Proteomes" id="UP000886998"/>
    </source>
</evidence>
<gene>
    <name evidence="3" type="primary">NCL1_21565</name>
    <name evidence="3" type="ORF">TNIN_42201</name>
</gene>
<evidence type="ECO:0000256" key="2">
    <source>
        <dbReference type="ARBA" id="ARBA00022737"/>
    </source>
</evidence>
<dbReference type="SUPFAM" id="SSF50978">
    <property type="entry name" value="WD40 repeat-like"/>
    <property type="match status" value="1"/>
</dbReference>
<organism evidence="3 4">
    <name type="scientific">Trichonephila inaurata madagascariensis</name>
    <dbReference type="NCBI Taxonomy" id="2747483"/>
    <lineage>
        <taxon>Eukaryota</taxon>
        <taxon>Metazoa</taxon>
        <taxon>Ecdysozoa</taxon>
        <taxon>Arthropoda</taxon>
        <taxon>Chelicerata</taxon>
        <taxon>Arachnida</taxon>
        <taxon>Araneae</taxon>
        <taxon>Araneomorphae</taxon>
        <taxon>Entelegynae</taxon>
        <taxon>Araneoidea</taxon>
        <taxon>Nephilidae</taxon>
        <taxon>Trichonephila</taxon>
        <taxon>Trichonephila inaurata</taxon>
    </lineage>
</organism>
<dbReference type="OrthoDB" id="128867at2759"/>
<dbReference type="InterPro" id="IPR015943">
    <property type="entry name" value="WD40/YVTN_repeat-like_dom_sf"/>
</dbReference>
<proteinExistence type="predicted"/>
<dbReference type="Gene3D" id="2.130.10.10">
    <property type="entry name" value="YVTN repeat-like/Quinoprotein amine dehydrogenase"/>
    <property type="match status" value="1"/>
</dbReference>
<reference evidence="3" key="1">
    <citation type="submission" date="2020-08" db="EMBL/GenBank/DDBJ databases">
        <title>Multicomponent nature underlies the extraordinary mechanical properties of spider dragline silk.</title>
        <authorList>
            <person name="Kono N."/>
            <person name="Nakamura H."/>
            <person name="Mori M."/>
            <person name="Yoshida Y."/>
            <person name="Ohtoshi R."/>
            <person name="Malay A.D."/>
            <person name="Moran D.A.P."/>
            <person name="Tomita M."/>
            <person name="Numata K."/>
            <person name="Arakawa K."/>
        </authorList>
    </citation>
    <scope>NUCLEOTIDE SEQUENCE</scope>
</reference>
<dbReference type="AlphaFoldDB" id="A0A8X7BWM5"/>
<protein>
    <submittedName>
        <fullName evidence="3">DDB1-and CUL4-associated factor 4</fullName>
    </submittedName>
</protein>
<sequence length="433" mass="49164">MSKRKHNNMDPLGYCRDRKTGKYYRIPKKTSFLPGTSYDELAWPSSTYQKIKRTYGPITPKFKNMLDCQQSFQNGCMDTVDYERTVLSLRLKGLRLDQEYTYPNGNEELNIRYLKSGHRSLYGLWVSPSNGTYCYAFGDFKNSTTPPELQAHKYEITYLPSQINVADLCEGFSHPLCLLYVGNDWVSGHGTARLTWRRHVSDDVTEISRHFYVNSSVWCCASNKFTDKFALGVENGVYVNSPMAHLYTKHLKGQTHAVCFNKMGYLIFAGVNSGKLAIIDTRDQEPVTKYKLHNHCINDVSVLSDENFVICAGVGDYLSKIDLRMQRSVVDYIGEMRAGDKVPFSFNESHNLLCSTGYDNVTRLWSLGGGSPLKCIRPPVENVVCRSWLMKDSSKCSIYMVQSNQVADNANSEDECTVLETVKSFLGMMLNAK</sequence>
<dbReference type="PANTHER" id="PTHR44472">
    <property type="entry name" value="DDB1- AND CUL4-ASSOCIATED FACTOR 4-RELATED"/>
    <property type="match status" value="1"/>
</dbReference>
<dbReference type="GO" id="GO:0080008">
    <property type="term" value="C:Cul4-RING E3 ubiquitin ligase complex"/>
    <property type="evidence" value="ECO:0007669"/>
    <property type="project" value="TreeGrafter"/>
</dbReference>
<keyword evidence="1" id="KW-0853">WD repeat</keyword>
<dbReference type="EMBL" id="BMAV01005525">
    <property type="protein sequence ID" value="GFY46635.1"/>
    <property type="molecule type" value="Genomic_DNA"/>
</dbReference>
<accession>A0A8X7BWM5</accession>
<evidence type="ECO:0000313" key="3">
    <source>
        <dbReference type="EMBL" id="GFY46635.1"/>
    </source>
</evidence>
<dbReference type="InterPro" id="IPR052254">
    <property type="entry name" value="CUL4-DDB1_E3_ligase_receptor"/>
</dbReference>
<dbReference type="PANTHER" id="PTHR44472:SF1">
    <property type="entry name" value="DDB1 AND CUL4 ASSOCIATED FACTOR 4"/>
    <property type="match status" value="1"/>
</dbReference>
<dbReference type="Pfam" id="PF23761">
    <property type="entry name" value="Beta-prop_DCAF4"/>
    <property type="match status" value="1"/>
</dbReference>
<keyword evidence="2" id="KW-0677">Repeat</keyword>
<dbReference type="Proteomes" id="UP000886998">
    <property type="component" value="Unassembled WGS sequence"/>
</dbReference>
<dbReference type="InterPro" id="IPR036322">
    <property type="entry name" value="WD40_repeat_dom_sf"/>
</dbReference>